<keyword evidence="4" id="KW-1003">Cell membrane</keyword>
<dbReference type="GO" id="GO:0005524">
    <property type="term" value="F:ATP binding"/>
    <property type="evidence" value="ECO:0007669"/>
    <property type="project" value="UniProtKB-KW"/>
</dbReference>
<dbReference type="PANTHER" id="PTHR43297:SF2">
    <property type="entry name" value="DIPEPTIDE TRANSPORT ATP-BINDING PROTEIN DPPD"/>
    <property type="match status" value="1"/>
</dbReference>
<organism evidence="9 10">
    <name type="scientific">Glycomyces artemisiae</name>
    <dbReference type="NCBI Taxonomy" id="1076443"/>
    <lineage>
        <taxon>Bacteria</taxon>
        <taxon>Bacillati</taxon>
        <taxon>Actinomycetota</taxon>
        <taxon>Actinomycetes</taxon>
        <taxon>Glycomycetales</taxon>
        <taxon>Glycomycetaceae</taxon>
        <taxon>Glycomyces</taxon>
    </lineage>
</organism>
<evidence type="ECO:0000313" key="9">
    <source>
        <dbReference type="EMBL" id="NUQ91200.1"/>
    </source>
</evidence>
<protein>
    <submittedName>
        <fullName evidence="9">ABC transporter ATP-binding protein</fullName>
    </submittedName>
</protein>
<dbReference type="InterPro" id="IPR003439">
    <property type="entry name" value="ABC_transporter-like_ATP-bd"/>
</dbReference>
<evidence type="ECO:0000313" key="10">
    <source>
        <dbReference type="Proteomes" id="UP000574690"/>
    </source>
</evidence>
<dbReference type="GO" id="GO:0016887">
    <property type="term" value="F:ATP hydrolysis activity"/>
    <property type="evidence" value="ECO:0007669"/>
    <property type="project" value="InterPro"/>
</dbReference>
<dbReference type="Gene3D" id="3.40.50.300">
    <property type="entry name" value="P-loop containing nucleotide triphosphate hydrolases"/>
    <property type="match status" value="2"/>
</dbReference>
<dbReference type="PROSITE" id="PS00211">
    <property type="entry name" value="ABC_TRANSPORTER_1"/>
    <property type="match status" value="2"/>
</dbReference>
<dbReference type="NCBIfam" id="NF008453">
    <property type="entry name" value="PRK11308.1"/>
    <property type="match status" value="2"/>
</dbReference>
<evidence type="ECO:0000256" key="2">
    <source>
        <dbReference type="ARBA" id="ARBA00005417"/>
    </source>
</evidence>
<dbReference type="SMART" id="SM00382">
    <property type="entry name" value="AAA"/>
    <property type="match status" value="2"/>
</dbReference>
<dbReference type="PANTHER" id="PTHR43297">
    <property type="entry name" value="OLIGOPEPTIDE TRANSPORT ATP-BINDING PROTEIN APPD"/>
    <property type="match status" value="1"/>
</dbReference>
<proteinExistence type="inferred from homology"/>
<dbReference type="AlphaFoldDB" id="A0A850CH28"/>
<evidence type="ECO:0000256" key="7">
    <source>
        <dbReference type="ARBA" id="ARBA00023136"/>
    </source>
</evidence>
<accession>A0A850CH28</accession>
<sequence>MLSVSNLRITHGDSTLVSGIDLTVKPGETVGIVGESGSGKSITVRAITGLLQPGLTATGEVGYDGRDLLSLTERQWRRSIRGQEIGLIMQDPFTMLNPVMRCGDIIAESLDRPGRRKERRQEAVRRLAEVGIQDPAVADRYPFQLSGGMRQRVAIAAALARDPRVLIADEPSTALDLTTQRAILALMKRIQAARGMSLVLITHDLRVAFAMCDRVYVLYAGSVVEAGNAADLDAEPLHPYSQALLLSEPRIDRRVGEIVAIPGSVSAPDEVAGGCVFAPRCTWTANACEQGDPVLTEVAPDRWSACVRLPEVRPHMAELRQRVAAEAPPAEIPPAGAPVISVRDLSKTFGAVQALTDVSIRIGEGESVGVVGESGSGKTTLARVLVGLEQATSGSLTIAGVDVGDWARLSRADLRTVRSTVQIVFQDPYSSLNPMRSIGWTLAEAVSTYAAKDVNVGGEVDRLLSCVGLPAAVAQQRPVALSGGMRQRVAIARALAARPKILICDESVSALDVSVQAQILNLLNGLRAEQGIGYLFITHDLSVVRQVTERIYVMRNGRVVESGATDLVIRSPSDPYTAELLASAPRPEPEWLDLPAAGTAALGR</sequence>
<dbReference type="InterPro" id="IPR027417">
    <property type="entry name" value="P-loop_NTPase"/>
</dbReference>
<dbReference type="InterPro" id="IPR017871">
    <property type="entry name" value="ABC_transporter-like_CS"/>
</dbReference>
<dbReference type="InterPro" id="IPR050388">
    <property type="entry name" value="ABC_Ni/Peptide_Import"/>
</dbReference>
<dbReference type="FunFam" id="3.40.50.300:FF:000016">
    <property type="entry name" value="Oligopeptide ABC transporter ATP-binding component"/>
    <property type="match status" value="1"/>
</dbReference>
<dbReference type="GO" id="GO:0015833">
    <property type="term" value="P:peptide transport"/>
    <property type="evidence" value="ECO:0007669"/>
    <property type="project" value="InterPro"/>
</dbReference>
<dbReference type="InterPro" id="IPR003593">
    <property type="entry name" value="AAA+_ATPase"/>
</dbReference>
<keyword evidence="3" id="KW-0813">Transport</keyword>
<dbReference type="CDD" id="cd03257">
    <property type="entry name" value="ABC_NikE_OppD_transporters"/>
    <property type="match status" value="2"/>
</dbReference>
<evidence type="ECO:0000256" key="4">
    <source>
        <dbReference type="ARBA" id="ARBA00022475"/>
    </source>
</evidence>
<evidence type="ECO:0000256" key="6">
    <source>
        <dbReference type="ARBA" id="ARBA00022840"/>
    </source>
</evidence>
<reference evidence="9 10" key="1">
    <citation type="submission" date="2020-05" db="EMBL/GenBank/DDBJ databases">
        <title>DNA-SIP metagenomic assembled genomes.</title>
        <authorList>
            <person name="Yu J."/>
        </authorList>
    </citation>
    <scope>NUCLEOTIDE SEQUENCE [LARGE SCALE GENOMIC DNA]</scope>
    <source>
        <strain evidence="9">Bin5.27</strain>
    </source>
</reference>
<comment type="subcellular location">
    <subcellularLocation>
        <location evidence="1">Cell membrane</location>
        <topology evidence="1">Peripheral membrane protein</topology>
    </subcellularLocation>
</comment>
<keyword evidence="5" id="KW-0547">Nucleotide-binding</keyword>
<evidence type="ECO:0000256" key="3">
    <source>
        <dbReference type="ARBA" id="ARBA00022448"/>
    </source>
</evidence>
<evidence type="ECO:0000256" key="5">
    <source>
        <dbReference type="ARBA" id="ARBA00022741"/>
    </source>
</evidence>
<feature type="domain" description="ABC transporter" evidence="8">
    <location>
        <begin position="2"/>
        <end position="245"/>
    </location>
</feature>
<evidence type="ECO:0000256" key="1">
    <source>
        <dbReference type="ARBA" id="ARBA00004202"/>
    </source>
</evidence>
<dbReference type="Pfam" id="PF08352">
    <property type="entry name" value="oligo_HPY"/>
    <property type="match status" value="2"/>
</dbReference>
<name>A0A850CH28_9ACTN</name>
<gene>
    <name evidence="9" type="ORF">HOQ43_22380</name>
</gene>
<dbReference type="InterPro" id="IPR013563">
    <property type="entry name" value="Oligopep_ABC_C"/>
</dbReference>
<dbReference type="Proteomes" id="UP000574690">
    <property type="component" value="Unassembled WGS sequence"/>
</dbReference>
<dbReference type="EMBL" id="JABFXE010000927">
    <property type="protein sequence ID" value="NUQ91200.1"/>
    <property type="molecule type" value="Genomic_DNA"/>
</dbReference>
<dbReference type="NCBIfam" id="NF007739">
    <property type="entry name" value="PRK10419.1"/>
    <property type="match status" value="2"/>
</dbReference>
<keyword evidence="7" id="KW-0472">Membrane</keyword>
<dbReference type="NCBIfam" id="TIGR01727">
    <property type="entry name" value="oligo_HPY"/>
    <property type="match status" value="1"/>
</dbReference>
<comment type="similarity">
    <text evidence="2">Belongs to the ABC transporter superfamily.</text>
</comment>
<comment type="caution">
    <text evidence="9">The sequence shown here is derived from an EMBL/GenBank/DDBJ whole genome shotgun (WGS) entry which is preliminary data.</text>
</comment>
<dbReference type="Pfam" id="PF00005">
    <property type="entry name" value="ABC_tran"/>
    <property type="match status" value="2"/>
</dbReference>
<feature type="domain" description="ABC transporter" evidence="8">
    <location>
        <begin position="340"/>
        <end position="581"/>
    </location>
</feature>
<evidence type="ECO:0000259" key="8">
    <source>
        <dbReference type="PROSITE" id="PS50893"/>
    </source>
</evidence>
<keyword evidence="6 9" id="KW-0067">ATP-binding</keyword>
<dbReference type="GO" id="GO:0005886">
    <property type="term" value="C:plasma membrane"/>
    <property type="evidence" value="ECO:0007669"/>
    <property type="project" value="UniProtKB-SubCell"/>
</dbReference>
<dbReference type="SUPFAM" id="SSF52540">
    <property type="entry name" value="P-loop containing nucleoside triphosphate hydrolases"/>
    <property type="match status" value="2"/>
</dbReference>
<dbReference type="PROSITE" id="PS50893">
    <property type="entry name" value="ABC_TRANSPORTER_2"/>
    <property type="match status" value="2"/>
</dbReference>